<feature type="transmembrane region" description="Helical" evidence="1">
    <location>
        <begin position="39"/>
        <end position="57"/>
    </location>
</feature>
<reference evidence="3" key="1">
    <citation type="submission" date="2016-11" db="UniProtKB">
        <authorList>
            <consortium name="WormBaseParasite"/>
        </authorList>
    </citation>
    <scope>IDENTIFICATION</scope>
</reference>
<keyword evidence="2" id="KW-1185">Reference proteome</keyword>
<proteinExistence type="predicted"/>
<keyword evidence="1" id="KW-0472">Membrane</keyword>
<sequence>METKHRGVRCLQLEHKVHSDHFCSYLTPRLIGKSVRERYLCASTVNNLIMVVFLLGYRAHTDHTVTSSTVSDEKQISG</sequence>
<organism evidence="2 3">
    <name type="scientific">Steinernema glaseri</name>
    <dbReference type="NCBI Taxonomy" id="37863"/>
    <lineage>
        <taxon>Eukaryota</taxon>
        <taxon>Metazoa</taxon>
        <taxon>Ecdysozoa</taxon>
        <taxon>Nematoda</taxon>
        <taxon>Chromadorea</taxon>
        <taxon>Rhabditida</taxon>
        <taxon>Tylenchina</taxon>
        <taxon>Panagrolaimomorpha</taxon>
        <taxon>Strongyloidoidea</taxon>
        <taxon>Steinernematidae</taxon>
        <taxon>Steinernema</taxon>
    </lineage>
</organism>
<evidence type="ECO:0000313" key="2">
    <source>
        <dbReference type="Proteomes" id="UP000095287"/>
    </source>
</evidence>
<dbReference type="AlphaFoldDB" id="A0A1I7Y6A8"/>
<keyword evidence="1" id="KW-0812">Transmembrane</keyword>
<dbReference type="WBParaSite" id="L893_g13180.t1">
    <property type="protein sequence ID" value="L893_g13180.t1"/>
    <property type="gene ID" value="L893_g13180"/>
</dbReference>
<name>A0A1I7Y6A8_9BILA</name>
<accession>A0A1I7Y6A8</accession>
<keyword evidence="1" id="KW-1133">Transmembrane helix</keyword>
<protein>
    <submittedName>
        <fullName evidence="3">Ovule protein</fullName>
    </submittedName>
</protein>
<evidence type="ECO:0000313" key="3">
    <source>
        <dbReference type="WBParaSite" id="L893_g13180.t1"/>
    </source>
</evidence>
<dbReference type="Proteomes" id="UP000095287">
    <property type="component" value="Unplaced"/>
</dbReference>
<evidence type="ECO:0000256" key="1">
    <source>
        <dbReference type="SAM" id="Phobius"/>
    </source>
</evidence>